<feature type="domain" description="ABC transmembrane type-1" evidence="11">
    <location>
        <begin position="282"/>
        <end position="563"/>
    </location>
</feature>
<evidence type="ECO:0000259" key="10">
    <source>
        <dbReference type="PROSITE" id="PS50893"/>
    </source>
</evidence>
<keyword evidence="4" id="KW-0067">ATP-binding</keyword>
<keyword evidence="5" id="KW-0653">Protein transport</keyword>
<evidence type="ECO:0008006" key="15">
    <source>
        <dbReference type="Google" id="ProtNLM"/>
    </source>
</evidence>
<reference evidence="13 14" key="1">
    <citation type="submission" date="2014-07" db="EMBL/GenBank/DDBJ databases">
        <title>Draft Genome Sequence of Gephyronic Acid Producer, Cystobacter violaceus Strain Cb vi76.</title>
        <authorList>
            <person name="Stevens D.C."/>
            <person name="Young J."/>
            <person name="Carmichael R."/>
            <person name="Tan J."/>
            <person name="Taylor R.E."/>
        </authorList>
    </citation>
    <scope>NUCLEOTIDE SEQUENCE [LARGE SCALE GENOMIC DNA]</scope>
    <source>
        <strain evidence="13 14">Cb vi76</strain>
    </source>
</reference>
<dbReference type="Gene3D" id="3.40.50.300">
    <property type="entry name" value="P-loop containing nucleotide triphosphate hydrolases"/>
    <property type="match status" value="1"/>
</dbReference>
<dbReference type="PANTHER" id="PTHR24221:SF654">
    <property type="entry name" value="ATP-BINDING CASSETTE SUB-FAMILY B MEMBER 6"/>
    <property type="match status" value="1"/>
</dbReference>
<keyword evidence="8" id="KW-0080">Bacteriocin transport</keyword>
<evidence type="ECO:0000256" key="4">
    <source>
        <dbReference type="ARBA" id="ARBA00022840"/>
    </source>
</evidence>
<name>A0A084SJY7_9BACT</name>
<dbReference type="SUPFAM" id="SSF52540">
    <property type="entry name" value="P-loop containing nucleoside triphosphate hydrolases"/>
    <property type="match status" value="1"/>
</dbReference>
<evidence type="ECO:0000256" key="2">
    <source>
        <dbReference type="ARBA" id="ARBA00022692"/>
    </source>
</evidence>
<feature type="transmembrane region" description="Helical" evidence="9">
    <location>
        <begin position="312"/>
        <end position="337"/>
    </location>
</feature>
<sequence>MSLGGWLRRARPTVDSQLRSNDCGISAVKTLCERLGVPMSREAIAATLPLDVEGLRLDSLKAFLREHGFGVRTQPLDVNDAAGLERKLSELAPCLATVRIQATGLLHYVVVDGVEQGRLRILNPTHGQVERWTVADFVRRAHTVQVPLTEELWNSRIRGQVMQELERYGLQLDAPPSEAEVAALYNKLLYFSYVKQNFGLKDEAAERAFLADLVHHQQLSSVPQRFRAVEGSEERRVLAAPVVLAVRPPASRADRQVTDETPAHPIRRLLKELGALRGIWYLFLLAAVLSSVTTHTAVFVNQLLVDEIIPQFDFGVLATFTLGLGLFKLFDLLLWVYTRYVSVHLGLALDRYFLLRFGDRILTGSIQYLRSFTRGDLLERVSDSLKLKSFFTSYFSRIVVNACVSLNALVVLFVLNWRAAALVLLTLLLLGTLLVGVTPVLRRLESERFRNKADLLSCMMEGMEGVQPIRAFNLEAHFNAQLGAQAGRYLETQRKGKLLDLASTTAVSLVTTTASMLLILLCARGLIAQQTITLGQLLTFIALSSKIFSSFTTLLEENLSLQENLVILRRYFDFGEGGASRAPHAPEEDVRVEVLEARGLTYRYPSGLGVLEGVDLTLRRGEKVLLMGANGSGKSTLVRVLAGLQQPSSGTVLVNDVARELLGQRALRRRVVLVSAEDTLFNETLRFNITFGRRHSTRRIVELAKRIGFYDCIVQHADHLERLIEEGGRNLSTGQRRKVLVLRALLSDADVLIFDEIFRGIDQESKAAIARLLGEIGDRAMLFISHEPVEGLHLSRKVLLHGGRIQQVGGDEATDGKSAREVAWVASAI</sequence>
<proteinExistence type="predicted"/>
<evidence type="ECO:0000313" key="13">
    <source>
        <dbReference type="EMBL" id="KFA88772.1"/>
    </source>
</evidence>
<feature type="domain" description="Peptidase C39" evidence="12">
    <location>
        <begin position="17"/>
        <end position="148"/>
    </location>
</feature>
<feature type="transmembrane region" description="Helical" evidence="9">
    <location>
        <begin position="394"/>
        <end position="415"/>
    </location>
</feature>
<dbReference type="EMBL" id="JPMI01000276">
    <property type="protein sequence ID" value="KFA88772.1"/>
    <property type="molecule type" value="Genomic_DNA"/>
</dbReference>
<dbReference type="GO" id="GO:0034040">
    <property type="term" value="F:ATPase-coupled lipid transmembrane transporter activity"/>
    <property type="evidence" value="ECO:0007669"/>
    <property type="project" value="TreeGrafter"/>
</dbReference>
<dbReference type="InterPro" id="IPR027417">
    <property type="entry name" value="P-loop_NTPase"/>
</dbReference>
<feature type="transmembrane region" description="Helical" evidence="9">
    <location>
        <begin position="421"/>
        <end position="441"/>
    </location>
</feature>
<dbReference type="PROSITE" id="PS50990">
    <property type="entry name" value="PEPTIDASE_C39"/>
    <property type="match status" value="1"/>
</dbReference>
<dbReference type="InterPro" id="IPR003439">
    <property type="entry name" value="ABC_transporter-like_ATP-bd"/>
</dbReference>
<dbReference type="InterPro" id="IPR005074">
    <property type="entry name" value="Peptidase_C39"/>
</dbReference>
<comment type="caution">
    <text evidence="13">The sequence shown here is derived from an EMBL/GenBank/DDBJ whole genome shotgun (WGS) entry which is preliminary data.</text>
</comment>
<gene>
    <name evidence="13" type="ORF">Q664_39085</name>
</gene>
<dbReference type="RefSeq" id="WP_043407559.1">
    <property type="nucleotide sequence ID" value="NZ_JPMI01000276.1"/>
</dbReference>
<evidence type="ECO:0000256" key="6">
    <source>
        <dbReference type="ARBA" id="ARBA00022989"/>
    </source>
</evidence>
<dbReference type="PROSITE" id="PS50929">
    <property type="entry name" value="ABC_TM1F"/>
    <property type="match status" value="1"/>
</dbReference>
<keyword evidence="7 9" id="KW-0472">Membrane</keyword>
<organism evidence="13 14">
    <name type="scientific">Archangium violaceum Cb vi76</name>
    <dbReference type="NCBI Taxonomy" id="1406225"/>
    <lineage>
        <taxon>Bacteria</taxon>
        <taxon>Pseudomonadati</taxon>
        <taxon>Myxococcota</taxon>
        <taxon>Myxococcia</taxon>
        <taxon>Myxococcales</taxon>
        <taxon>Cystobacterineae</taxon>
        <taxon>Archangiaceae</taxon>
        <taxon>Archangium</taxon>
    </lineage>
</organism>
<keyword evidence="6 9" id="KW-1133">Transmembrane helix</keyword>
<dbReference type="SUPFAM" id="SSF90123">
    <property type="entry name" value="ABC transporter transmembrane region"/>
    <property type="match status" value="1"/>
</dbReference>
<dbReference type="Proteomes" id="UP000028547">
    <property type="component" value="Unassembled WGS sequence"/>
</dbReference>
<protein>
    <recommendedName>
        <fullName evidence="15">ABC transporter ATP-binding protein</fullName>
    </recommendedName>
</protein>
<evidence type="ECO:0000256" key="7">
    <source>
        <dbReference type="ARBA" id="ARBA00023136"/>
    </source>
</evidence>
<accession>A0A084SJY7</accession>
<keyword evidence="5" id="KW-0813">Transport</keyword>
<dbReference type="InterPro" id="IPR003593">
    <property type="entry name" value="AAA+_ATPase"/>
</dbReference>
<feature type="transmembrane region" description="Helical" evidence="9">
    <location>
        <begin position="498"/>
        <end position="521"/>
    </location>
</feature>
<dbReference type="Pfam" id="PF00005">
    <property type="entry name" value="ABC_tran"/>
    <property type="match status" value="1"/>
</dbReference>
<dbReference type="PANTHER" id="PTHR24221">
    <property type="entry name" value="ATP-BINDING CASSETTE SUB-FAMILY B"/>
    <property type="match status" value="1"/>
</dbReference>
<dbReference type="SMART" id="SM00382">
    <property type="entry name" value="AAA"/>
    <property type="match status" value="1"/>
</dbReference>
<dbReference type="GO" id="GO:0008233">
    <property type="term" value="F:peptidase activity"/>
    <property type="evidence" value="ECO:0007669"/>
    <property type="project" value="InterPro"/>
</dbReference>
<dbReference type="GO" id="GO:0005886">
    <property type="term" value="C:plasma membrane"/>
    <property type="evidence" value="ECO:0007669"/>
    <property type="project" value="UniProtKB-SubCell"/>
</dbReference>
<evidence type="ECO:0000313" key="14">
    <source>
        <dbReference type="Proteomes" id="UP000028547"/>
    </source>
</evidence>
<dbReference type="GO" id="GO:0006508">
    <property type="term" value="P:proteolysis"/>
    <property type="evidence" value="ECO:0007669"/>
    <property type="project" value="InterPro"/>
</dbReference>
<dbReference type="Pfam" id="PF00664">
    <property type="entry name" value="ABC_membrane"/>
    <property type="match status" value="1"/>
</dbReference>
<keyword evidence="3" id="KW-0547">Nucleotide-binding</keyword>
<comment type="subcellular location">
    <subcellularLocation>
        <location evidence="1">Cell membrane</location>
        <topology evidence="1">Multi-pass membrane protein</topology>
    </subcellularLocation>
</comment>
<dbReference type="InterPro" id="IPR011527">
    <property type="entry name" value="ABC1_TM_dom"/>
</dbReference>
<dbReference type="Gene3D" id="3.90.70.10">
    <property type="entry name" value="Cysteine proteinases"/>
    <property type="match status" value="1"/>
</dbReference>
<dbReference type="InterPro" id="IPR039421">
    <property type="entry name" value="Type_1_exporter"/>
</dbReference>
<dbReference type="GO" id="GO:0140359">
    <property type="term" value="F:ABC-type transporter activity"/>
    <property type="evidence" value="ECO:0007669"/>
    <property type="project" value="InterPro"/>
</dbReference>
<keyword evidence="2 9" id="KW-0812">Transmembrane</keyword>
<evidence type="ECO:0000259" key="11">
    <source>
        <dbReference type="PROSITE" id="PS50929"/>
    </source>
</evidence>
<evidence type="ECO:0000256" key="8">
    <source>
        <dbReference type="ARBA" id="ARBA00043264"/>
    </source>
</evidence>
<evidence type="ECO:0000256" key="5">
    <source>
        <dbReference type="ARBA" id="ARBA00022927"/>
    </source>
</evidence>
<feature type="domain" description="ABC transporter" evidence="10">
    <location>
        <begin position="595"/>
        <end position="827"/>
    </location>
</feature>
<dbReference type="GO" id="GO:0043213">
    <property type="term" value="P:bacteriocin transport"/>
    <property type="evidence" value="ECO:0007669"/>
    <property type="project" value="UniProtKB-KW"/>
</dbReference>
<dbReference type="PROSITE" id="PS50893">
    <property type="entry name" value="ABC_TRANSPORTER_2"/>
    <property type="match status" value="1"/>
</dbReference>
<dbReference type="GO" id="GO:0016887">
    <property type="term" value="F:ATP hydrolysis activity"/>
    <property type="evidence" value="ECO:0007669"/>
    <property type="project" value="InterPro"/>
</dbReference>
<feature type="transmembrane region" description="Helical" evidence="9">
    <location>
        <begin position="278"/>
        <end position="300"/>
    </location>
</feature>
<dbReference type="InterPro" id="IPR036640">
    <property type="entry name" value="ABC1_TM_sf"/>
</dbReference>
<evidence type="ECO:0000256" key="9">
    <source>
        <dbReference type="SAM" id="Phobius"/>
    </source>
</evidence>
<dbReference type="Gene3D" id="1.20.1560.10">
    <property type="entry name" value="ABC transporter type 1, transmembrane domain"/>
    <property type="match status" value="1"/>
</dbReference>
<dbReference type="Pfam" id="PF03412">
    <property type="entry name" value="Peptidase_C39"/>
    <property type="match status" value="1"/>
</dbReference>
<evidence type="ECO:0000256" key="3">
    <source>
        <dbReference type="ARBA" id="ARBA00022741"/>
    </source>
</evidence>
<dbReference type="AlphaFoldDB" id="A0A084SJY7"/>
<dbReference type="GO" id="GO:0005524">
    <property type="term" value="F:ATP binding"/>
    <property type="evidence" value="ECO:0007669"/>
    <property type="project" value="UniProtKB-KW"/>
</dbReference>
<evidence type="ECO:0000256" key="1">
    <source>
        <dbReference type="ARBA" id="ARBA00004651"/>
    </source>
</evidence>
<dbReference type="GO" id="GO:0015031">
    <property type="term" value="P:protein transport"/>
    <property type="evidence" value="ECO:0007669"/>
    <property type="project" value="UniProtKB-KW"/>
</dbReference>
<evidence type="ECO:0000259" key="12">
    <source>
        <dbReference type="PROSITE" id="PS50990"/>
    </source>
</evidence>